<organism evidence="3">
    <name type="scientific">Phytophthora nicotianae</name>
    <name type="common">Potato buckeye rot agent</name>
    <name type="synonym">Phytophthora parasitica</name>
    <dbReference type="NCBI Taxonomy" id="4792"/>
    <lineage>
        <taxon>Eukaryota</taxon>
        <taxon>Sar</taxon>
        <taxon>Stramenopiles</taxon>
        <taxon>Oomycota</taxon>
        <taxon>Peronosporomycetes</taxon>
        <taxon>Peronosporales</taxon>
        <taxon>Peronosporaceae</taxon>
        <taxon>Phytophthora</taxon>
    </lineage>
</organism>
<evidence type="ECO:0000313" key="1">
    <source>
        <dbReference type="EMBL" id="ETK87755.1"/>
    </source>
</evidence>
<proteinExistence type="predicted"/>
<dbReference type="EMBL" id="KI686070">
    <property type="protein sequence ID" value="ETK87755.1"/>
    <property type="molecule type" value="Genomic_DNA"/>
</dbReference>
<reference evidence="2 4" key="3">
    <citation type="submission" date="2013-11" db="EMBL/GenBank/DDBJ databases">
        <title>The Genome Sequence of Phytophthora parasitica CJ05E6.</title>
        <authorList>
            <consortium name="The Broad Institute Genomics Platform"/>
            <person name="Russ C."/>
            <person name="Tyler B."/>
            <person name="Panabieres F."/>
            <person name="Shan W."/>
            <person name="Tripathy S."/>
            <person name="Grunwald N."/>
            <person name="Machado M."/>
            <person name="Johnson C.S."/>
            <person name="Arredondo F."/>
            <person name="Hong C."/>
            <person name="Coffey M."/>
            <person name="Young S.K."/>
            <person name="Zeng Q."/>
            <person name="Gargeya S."/>
            <person name="Fitzgerald M."/>
            <person name="Abouelleil A."/>
            <person name="Alvarado L."/>
            <person name="Chapman S.B."/>
            <person name="Gainer-Dewar J."/>
            <person name="Goldberg J."/>
            <person name="Griggs A."/>
            <person name="Gujja S."/>
            <person name="Hansen M."/>
            <person name="Howarth C."/>
            <person name="Imamovic A."/>
            <person name="Ireland A."/>
            <person name="Larimer J."/>
            <person name="McCowan C."/>
            <person name="Murphy C."/>
            <person name="Pearson M."/>
            <person name="Poon T.W."/>
            <person name="Priest M."/>
            <person name="Roberts A."/>
            <person name="Saif S."/>
            <person name="Shea T."/>
            <person name="Sykes S."/>
            <person name="Wortman J."/>
            <person name="Nusbaum C."/>
            <person name="Birren B."/>
        </authorList>
    </citation>
    <scope>NUCLEOTIDE SEQUENCE [LARGE SCALE GENOMIC DNA]</scope>
    <source>
        <strain evidence="2 4">CJ05E6</strain>
    </source>
</reference>
<dbReference type="EMBL" id="KI679415">
    <property type="protein sequence ID" value="ETL94342.1"/>
    <property type="molecule type" value="Genomic_DNA"/>
</dbReference>
<gene>
    <name evidence="1" type="ORF">L915_07855</name>
    <name evidence="2" type="ORF">L916_07780</name>
    <name evidence="3" type="ORF">L917_07666</name>
</gene>
<dbReference type="Proteomes" id="UP000053864">
    <property type="component" value="Unassembled WGS sequence"/>
</dbReference>
<evidence type="ECO:0000313" key="4">
    <source>
        <dbReference type="Proteomes" id="UP000053864"/>
    </source>
</evidence>
<protein>
    <submittedName>
        <fullName evidence="3">Uncharacterized protein</fullName>
    </submittedName>
</protein>
<accession>W2LAC4</accession>
<dbReference type="Proteomes" id="UP000053236">
    <property type="component" value="Unassembled WGS sequence"/>
</dbReference>
<sequence length="107" mass="12091">MLFDSGVPWSNHMWPAVSSLDGQMIPLDQLARVFISAGTSAWKCWSRRCSLGGPFTPTDLKSTRSRLRGGARWFQYKRGRKEVALRGEPNELGSITRAFAEFRIISE</sequence>
<reference evidence="1" key="2">
    <citation type="submission" date="2013-11" db="EMBL/GenBank/DDBJ databases">
        <title>The Genome Sequence of Phytophthora parasitica CJ02B3.</title>
        <authorList>
            <consortium name="The Broad Institute Genomics Platform"/>
            <person name="Russ C."/>
            <person name="Tyler B."/>
            <person name="Panabieres F."/>
            <person name="Shan W."/>
            <person name="Tripathy S."/>
            <person name="Grunwald N."/>
            <person name="Machado M."/>
            <person name="Johnson C.S."/>
            <person name="Arredondo F."/>
            <person name="Hong C."/>
            <person name="Coffey M."/>
            <person name="Young S.K."/>
            <person name="Zeng Q."/>
            <person name="Gargeya S."/>
            <person name="Fitzgerald M."/>
            <person name="Abouelleil A."/>
            <person name="Alvarado L."/>
            <person name="Chapman S.B."/>
            <person name="Gainer-Dewar J."/>
            <person name="Goldberg J."/>
            <person name="Griggs A."/>
            <person name="Gujja S."/>
            <person name="Hansen M."/>
            <person name="Howarth C."/>
            <person name="Imamovic A."/>
            <person name="Ireland A."/>
            <person name="Larimer J."/>
            <person name="McCowan C."/>
            <person name="Murphy C."/>
            <person name="Pearson M."/>
            <person name="Poon T.W."/>
            <person name="Priest M."/>
            <person name="Roberts A."/>
            <person name="Saif S."/>
            <person name="Shea T."/>
            <person name="Sykes S."/>
            <person name="Wortman J."/>
            <person name="Nusbaum C."/>
            <person name="Birren B."/>
        </authorList>
    </citation>
    <scope>NUCLEOTIDE SEQUENCE [LARGE SCALE GENOMIC DNA]</scope>
    <source>
        <strain evidence="1">CJ02B3</strain>
    </source>
</reference>
<evidence type="ECO:0000313" key="2">
    <source>
        <dbReference type="EMBL" id="ETL41179.1"/>
    </source>
</evidence>
<dbReference type="Proteomes" id="UP000054423">
    <property type="component" value="Unassembled WGS sequence"/>
</dbReference>
<evidence type="ECO:0000313" key="3">
    <source>
        <dbReference type="EMBL" id="ETL94342.1"/>
    </source>
</evidence>
<name>W2LAC4_PHYNI</name>
<dbReference type="EMBL" id="KI672691">
    <property type="protein sequence ID" value="ETL41179.1"/>
    <property type="molecule type" value="Genomic_DNA"/>
</dbReference>
<dbReference type="AlphaFoldDB" id="W2LAC4"/>
<reference evidence="3" key="1">
    <citation type="submission" date="2013-11" db="EMBL/GenBank/DDBJ databases">
        <title>The Genome Sequence of Phytophthora parasitica CHvinca01.</title>
        <authorList>
            <consortium name="The Broad Institute Genomics Platform"/>
            <person name="Russ C."/>
            <person name="Tyler B."/>
            <person name="Panabieres F."/>
            <person name="Shan W."/>
            <person name="Tripathy S."/>
            <person name="Grunwald N."/>
            <person name="Machado M."/>
            <person name="Johnson C.S."/>
            <person name="Arredondo F."/>
            <person name="Hong C."/>
            <person name="Coffey M."/>
            <person name="Young S.K."/>
            <person name="Zeng Q."/>
            <person name="Gargeya S."/>
            <person name="Fitzgerald M."/>
            <person name="Abouelleil A."/>
            <person name="Alvarado L."/>
            <person name="Chapman S.B."/>
            <person name="Gainer-Dewar J."/>
            <person name="Goldberg J."/>
            <person name="Griggs A."/>
            <person name="Gujja S."/>
            <person name="Hansen M."/>
            <person name="Howarth C."/>
            <person name="Imamovic A."/>
            <person name="Ireland A."/>
            <person name="Larimer J."/>
            <person name="McCowan C."/>
            <person name="Murphy C."/>
            <person name="Pearson M."/>
            <person name="Poon T.W."/>
            <person name="Priest M."/>
            <person name="Roberts A."/>
            <person name="Saif S."/>
            <person name="Shea T."/>
            <person name="Sykes S."/>
            <person name="Wortman J."/>
            <person name="Nusbaum C."/>
            <person name="Birren B."/>
        </authorList>
    </citation>
    <scope>NUCLEOTIDE SEQUENCE [LARGE SCALE GENOMIC DNA]</scope>
    <source>
        <strain evidence="3">CHvinca01</strain>
    </source>
</reference>